<dbReference type="RefSeq" id="WP_187688530.1">
    <property type="nucleotide sequence ID" value="NZ_AP023396.1"/>
</dbReference>
<dbReference type="GeneID" id="80347729"/>
<dbReference type="InterPro" id="IPR056463">
    <property type="entry name" value="DUF7373_C"/>
</dbReference>
<dbReference type="Proteomes" id="UP000516173">
    <property type="component" value="Chromosome"/>
</dbReference>
<dbReference type="Pfam" id="PF24088">
    <property type="entry name" value="DUF7373"/>
    <property type="match status" value="1"/>
</dbReference>
<dbReference type="EMBL" id="AP023396">
    <property type="protein sequence ID" value="BCK55413.1"/>
    <property type="molecule type" value="Genomic_DNA"/>
</dbReference>
<reference evidence="4 5" key="1">
    <citation type="submission" date="2020-08" db="EMBL/GenBank/DDBJ databases">
        <title>Genome Sequencing of Nocardia wallacei strain FMUON74 and assembly.</title>
        <authorList>
            <person name="Toyokawa M."/>
            <person name="Uesaka K."/>
        </authorList>
    </citation>
    <scope>NUCLEOTIDE SEQUENCE [LARGE SCALE GENOMIC DNA]</scope>
    <source>
        <strain evidence="4 5">FMUON74</strain>
    </source>
</reference>
<feature type="domain" description="DUF7373" evidence="3">
    <location>
        <begin position="331"/>
        <end position="425"/>
    </location>
</feature>
<evidence type="ECO:0000259" key="2">
    <source>
        <dbReference type="Pfam" id="PF24088"/>
    </source>
</evidence>
<feature type="region of interest" description="Disordered" evidence="1">
    <location>
        <begin position="353"/>
        <end position="373"/>
    </location>
</feature>
<evidence type="ECO:0000313" key="4">
    <source>
        <dbReference type="EMBL" id="BCK55413.1"/>
    </source>
</evidence>
<name>A0A7G1KMG5_9NOCA</name>
<dbReference type="Pfam" id="PF24092">
    <property type="entry name" value="DUF7373_C"/>
    <property type="match status" value="1"/>
</dbReference>
<keyword evidence="5" id="KW-1185">Reference proteome</keyword>
<evidence type="ECO:0000259" key="3">
    <source>
        <dbReference type="Pfam" id="PF24092"/>
    </source>
</evidence>
<organism evidence="4 5">
    <name type="scientific">Nocardia wallacei</name>
    <dbReference type="NCBI Taxonomy" id="480035"/>
    <lineage>
        <taxon>Bacteria</taxon>
        <taxon>Bacillati</taxon>
        <taxon>Actinomycetota</taxon>
        <taxon>Actinomycetes</taxon>
        <taxon>Mycobacteriales</taxon>
        <taxon>Nocardiaceae</taxon>
        <taxon>Nocardia</taxon>
    </lineage>
</organism>
<feature type="domain" description="DUF7373" evidence="2">
    <location>
        <begin position="71"/>
        <end position="265"/>
    </location>
</feature>
<evidence type="ECO:0000313" key="5">
    <source>
        <dbReference type="Proteomes" id="UP000516173"/>
    </source>
</evidence>
<sequence length="428" mass="45547">MTGRAGRVTKGDKVRRRYASHRVIVSALGAVLLFATGCTAAGSPTRMTPDRAAIDIGPYGVTPLAPPAGYEEKYGRVLESVRMGEAVIDPVQVDPALTYGLGAAASVPIPTPAKAGFLAQPVRAVLERRGMLAGFSVGGMDAGIPSQVAVGRARLLTVLLLRFPDDAAARSAATEIDAVDAAVSPENVAVPIPEHPEAHGHWRPTAPTLAATTAQGSFVISVLAGERTTDLEALRRLAGTAFTAQRARLAEFRPTPPDRFATLPLDTDGMLARLLPEAPGVWPWPTVITRRNDPNAGWLTGFTATGIVLGPRAAHRWGSWQRPTEGVGMILAINGQHTLLRLPDAVTARREYEGSADELTEPGQRQAPAPAGIPDTRCVESLTGLQFGPRFACRTLYGRYEAVVYARTLADAQHKISAQYLLLARTEQ</sequence>
<protein>
    <submittedName>
        <fullName evidence="4">Uncharacterized protein</fullName>
    </submittedName>
</protein>
<dbReference type="AlphaFoldDB" id="A0A7G1KMG5"/>
<dbReference type="InterPro" id="IPR055797">
    <property type="entry name" value="DUF7373"/>
</dbReference>
<accession>A0A7G1KMG5</accession>
<proteinExistence type="predicted"/>
<evidence type="ECO:0000256" key="1">
    <source>
        <dbReference type="SAM" id="MobiDB-lite"/>
    </source>
</evidence>
<dbReference type="KEGG" id="nwl:NWFMUON74_31850"/>
<gene>
    <name evidence="4" type="ORF">NWFMUON74_31850</name>
</gene>